<accession>A0AB39NZ75</accession>
<feature type="domain" description="Phosphotyrosine protein phosphatase I" evidence="1">
    <location>
        <begin position="3"/>
        <end position="88"/>
    </location>
</feature>
<dbReference type="AlphaFoldDB" id="A0AB39NZ75"/>
<proteinExistence type="predicted"/>
<gene>
    <name evidence="2" type="ORF">AB5J56_01735</name>
</gene>
<reference evidence="2" key="1">
    <citation type="submission" date="2024-07" db="EMBL/GenBank/DDBJ databases">
        <authorList>
            <person name="Yu S.T."/>
        </authorList>
    </citation>
    <scope>NUCLEOTIDE SEQUENCE</scope>
    <source>
        <strain evidence="2">R21</strain>
    </source>
</reference>
<dbReference type="SUPFAM" id="SSF52788">
    <property type="entry name" value="Phosphotyrosine protein phosphatases I"/>
    <property type="match status" value="1"/>
</dbReference>
<name>A0AB39NZ75_9ACTN</name>
<dbReference type="Pfam" id="PF01451">
    <property type="entry name" value="LMWPc"/>
    <property type="match status" value="1"/>
</dbReference>
<evidence type="ECO:0000259" key="1">
    <source>
        <dbReference type="Pfam" id="PF01451"/>
    </source>
</evidence>
<organism evidence="2">
    <name type="scientific">Streptomyces sp. R21</name>
    <dbReference type="NCBI Taxonomy" id="3238627"/>
    <lineage>
        <taxon>Bacteria</taxon>
        <taxon>Bacillati</taxon>
        <taxon>Actinomycetota</taxon>
        <taxon>Actinomycetes</taxon>
        <taxon>Kitasatosporales</taxon>
        <taxon>Streptomycetaceae</taxon>
        <taxon>Streptomyces</taxon>
    </lineage>
</organism>
<dbReference type="EMBL" id="CP163435">
    <property type="protein sequence ID" value="XDQ23507.1"/>
    <property type="molecule type" value="Genomic_DNA"/>
</dbReference>
<dbReference type="InterPro" id="IPR036196">
    <property type="entry name" value="Ptyr_pPase_sf"/>
</dbReference>
<dbReference type="InterPro" id="IPR023485">
    <property type="entry name" value="Ptyr_pPase"/>
</dbReference>
<sequence length="92" mass="9813">MMVDAAAVRGFDLTAHPGLQVTADLIAWADTVLAMDHAVLTALKDLAAPHDQLKLRLYLDGQDVPDPYNGDSDSDTFAEVAALLEAGADRHL</sequence>
<evidence type="ECO:0000313" key="2">
    <source>
        <dbReference type="EMBL" id="XDQ23507.1"/>
    </source>
</evidence>
<protein>
    <recommendedName>
        <fullName evidence="1">Phosphotyrosine protein phosphatase I domain-containing protein</fullName>
    </recommendedName>
</protein>
<dbReference type="Gene3D" id="3.40.50.2300">
    <property type="match status" value="1"/>
</dbReference>
<dbReference type="RefSeq" id="WP_369229291.1">
    <property type="nucleotide sequence ID" value="NZ_CP163435.1"/>
</dbReference>